<sequence length="844" mass="95952">MDNTKLRDALPESLLLSWPRSALMSIVRPFQQSSKMDILYGNQLIFCNSNFFEKSLLHVKNEVIFERRVEPIFAGSHPFFHVFHFTKIFYGILYIFQFPTITKNGLLFIRVIISYFFTLEEHAFQSCINAFRARGNINSYQFLILSHLKYIFSITTESARTYTRQAANDLKLISIATTLNSEVDVSSSWLKFGTNQTASDWLDFTKTKYPTFFKQTRECIEAINPDTIFKDINSNHSETILRRLLVIPPDSNNIPAKLKSFFMEIQETMTPPKVEEKKRDRPGRPKKSESKKETKVKIICPESPKKILQIIKEKSFPIEIVEKRKRKLSPENLRKKEMHTMICQRVIPISDNYKNKTLKKRMLIRKLNEKDDVRSENKDAFVIDSKELSCKITCPSPLKKIKLDNIMPSIPKLPIHDKTTSFEIRQPPFKFVRDNKSAFRTKPLSMIHFPRMNPIISNVVVPVNKVTPRQLPRLIINGNMTLQNPSNKSVIRTESTEKESSVSSTSSNVGDCNTKNAAVRLIPRIFRCTSAIPSVRFIKKDVSPVPADFSSTHQQLKVTQQRSLSNCAPNKDDESLQINVEQLTKLKCNDNCTPDSSTISITEQYCTSTKEEIIQINDYTQKTTLPRQQKNVEICSNVVNFGNKSEVNDKSIGDKNLNIVVTGNFNALTDTHILVDKDLHSKPETVSSTINIFTLNNLQIVDSKGGGNQDDASETSARIEGITNMTSPQTIVPDSTETCQILVRPVKNNQTRTETPSPDSNTISYNDLVLNSQVSHDSHYTLSSRENSVDNQINSLKHNIISTDETTDDLSLVTLSSSSPIDEVEDMSEENSFLVQNNVASTSF</sequence>
<evidence type="ECO:0000313" key="2">
    <source>
        <dbReference type="WBParaSite" id="RSKR_0001154550.1"/>
    </source>
</evidence>
<organism evidence="1 2">
    <name type="scientific">Rhabditophanes sp. KR3021</name>
    <dbReference type="NCBI Taxonomy" id="114890"/>
    <lineage>
        <taxon>Eukaryota</taxon>
        <taxon>Metazoa</taxon>
        <taxon>Ecdysozoa</taxon>
        <taxon>Nematoda</taxon>
        <taxon>Chromadorea</taxon>
        <taxon>Rhabditida</taxon>
        <taxon>Tylenchina</taxon>
        <taxon>Panagrolaimomorpha</taxon>
        <taxon>Strongyloidoidea</taxon>
        <taxon>Alloionematidae</taxon>
        <taxon>Rhabditophanes</taxon>
    </lineage>
</organism>
<name>A0AC35UIN5_9BILA</name>
<dbReference type="WBParaSite" id="RSKR_0001154550.1">
    <property type="protein sequence ID" value="RSKR_0001154550.1"/>
    <property type="gene ID" value="RSKR_0001154550"/>
</dbReference>
<protein>
    <submittedName>
        <fullName evidence="2">ENT domain-containing protein</fullName>
    </submittedName>
</protein>
<dbReference type="Proteomes" id="UP000095286">
    <property type="component" value="Unplaced"/>
</dbReference>
<proteinExistence type="predicted"/>
<evidence type="ECO:0000313" key="1">
    <source>
        <dbReference type="Proteomes" id="UP000095286"/>
    </source>
</evidence>
<accession>A0AC35UIN5</accession>
<reference evidence="2" key="1">
    <citation type="submission" date="2016-11" db="UniProtKB">
        <authorList>
            <consortium name="WormBaseParasite"/>
        </authorList>
    </citation>
    <scope>IDENTIFICATION</scope>
    <source>
        <strain evidence="2">KR3021</strain>
    </source>
</reference>